<evidence type="ECO:0000259" key="8">
    <source>
        <dbReference type="PROSITE" id="PS51900"/>
    </source>
</evidence>
<dbReference type="Gene3D" id="1.10.150.130">
    <property type="match status" value="1"/>
</dbReference>
<dbReference type="SUPFAM" id="SSF56349">
    <property type="entry name" value="DNA breaking-rejoining enzymes"/>
    <property type="match status" value="1"/>
</dbReference>
<dbReference type="GO" id="GO:0006310">
    <property type="term" value="P:DNA recombination"/>
    <property type="evidence" value="ECO:0007669"/>
    <property type="project" value="UniProtKB-KW"/>
</dbReference>
<proteinExistence type="inferred from homology"/>
<evidence type="ECO:0000256" key="2">
    <source>
        <dbReference type="ARBA" id="ARBA00022908"/>
    </source>
</evidence>
<dbReference type="InterPro" id="IPR011010">
    <property type="entry name" value="DNA_brk_join_enz"/>
</dbReference>
<dbReference type="PROSITE" id="PS51898">
    <property type="entry name" value="TYR_RECOMBINASE"/>
    <property type="match status" value="1"/>
</dbReference>
<dbReference type="AlphaFoldDB" id="A0A0S4LM46"/>
<organism evidence="9 10">
    <name type="scientific">Candidatus Nitrospira nitrificans</name>
    <dbReference type="NCBI Taxonomy" id="1742973"/>
    <lineage>
        <taxon>Bacteria</taxon>
        <taxon>Pseudomonadati</taxon>
        <taxon>Nitrospirota</taxon>
        <taxon>Nitrospiria</taxon>
        <taxon>Nitrospirales</taxon>
        <taxon>Nitrospiraceae</taxon>
        <taxon>Nitrospira</taxon>
    </lineage>
</organism>
<dbReference type="InterPro" id="IPR002104">
    <property type="entry name" value="Integrase_catalytic"/>
</dbReference>
<dbReference type="Gene3D" id="1.10.443.10">
    <property type="entry name" value="Intergrase catalytic core"/>
    <property type="match status" value="1"/>
</dbReference>
<dbReference type="Proteomes" id="UP000198736">
    <property type="component" value="Unassembled WGS sequence"/>
</dbReference>
<keyword evidence="4" id="KW-0233">DNA recombination</keyword>
<dbReference type="InterPro" id="IPR044068">
    <property type="entry name" value="CB"/>
</dbReference>
<sequence length="468" mass="53445">MGVKVTQRTGKSGWWVSIIHNNSRKRKRFSDKKVAVEFAKKIEAKIRWAEVNGSPVVFSQPEQNMPTLKGYMENWLSAYVDNNCKFSTASGYRQVCKKHLYPALGARTLDHVTRKDVKDLVATWNSQGLKKRTILNILTPLREMFNHAIDDGTVTANPVSKVGMIVKGCKASSAHIEPLTAIEVKALLATTKERYSFLYPLFLCAVRTGMREGELIGLQWEDIDFLGSFIEVRHNVVRRQETSTKTNRIRRVDLSPQLQAELLKLKENLQLESSMTGYAFPKWVFLTPHGNRMTNEVLRKGFYACLEAAGLRRVRFHDLRHTFASLLIQQNANVKYIQQQLGHSSINITLDVYSHLFEGDHRHQVQRLDDELLETSPRRLTNPENAPQPDPHREGAQTPTNETIEFKANIRHGGVTERPNVPVLKTGDGVTHPRVQISPPPPYFCRTFAHKTLWCHRLKKGRLQKGSR</sequence>
<dbReference type="GO" id="GO:0003677">
    <property type="term" value="F:DNA binding"/>
    <property type="evidence" value="ECO:0007669"/>
    <property type="project" value="UniProtKB-UniRule"/>
</dbReference>
<dbReference type="PANTHER" id="PTHR30349:SF64">
    <property type="entry name" value="PROPHAGE INTEGRASE INTD-RELATED"/>
    <property type="match status" value="1"/>
</dbReference>
<gene>
    <name evidence="9" type="ORF">COMA2_40017</name>
</gene>
<dbReference type="InterPro" id="IPR013762">
    <property type="entry name" value="Integrase-like_cat_sf"/>
</dbReference>
<dbReference type="STRING" id="1742973.COMA2_40017"/>
<evidence type="ECO:0000256" key="5">
    <source>
        <dbReference type="PROSITE-ProRule" id="PRU01248"/>
    </source>
</evidence>
<evidence type="ECO:0000259" key="7">
    <source>
        <dbReference type="PROSITE" id="PS51898"/>
    </source>
</evidence>
<evidence type="ECO:0000256" key="3">
    <source>
        <dbReference type="ARBA" id="ARBA00023125"/>
    </source>
</evidence>
<comment type="similarity">
    <text evidence="1">Belongs to the 'phage' integrase family.</text>
</comment>
<name>A0A0S4LM46_9BACT</name>
<feature type="domain" description="Tyr recombinase" evidence="7">
    <location>
        <begin position="174"/>
        <end position="369"/>
    </location>
</feature>
<dbReference type="PANTHER" id="PTHR30349">
    <property type="entry name" value="PHAGE INTEGRASE-RELATED"/>
    <property type="match status" value="1"/>
</dbReference>
<feature type="region of interest" description="Disordered" evidence="6">
    <location>
        <begin position="375"/>
        <end position="400"/>
    </location>
</feature>
<evidence type="ECO:0000256" key="4">
    <source>
        <dbReference type="ARBA" id="ARBA00023172"/>
    </source>
</evidence>
<evidence type="ECO:0000313" key="10">
    <source>
        <dbReference type="Proteomes" id="UP000198736"/>
    </source>
</evidence>
<protein>
    <submittedName>
        <fullName evidence="9">Putative Integrase family protein</fullName>
    </submittedName>
</protein>
<keyword evidence="10" id="KW-1185">Reference proteome</keyword>
<dbReference type="Pfam" id="PF00589">
    <property type="entry name" value="Phage_integrase"/>
    <property type="match status" value="1"/>
</dbReference>
<evidence type="ECO:0000313" key="9">
    <source>
        <dbReference type="EMBL" id="CUS37773.1"/>
    </source>
</evidence>
<dbReference type="PROSITE" id="PS51900">
    <property type="entry name" value="CB"/>
    <property type="match status" value="1"/>
</dbReference>
<feature type="domain" description="Core-binding (CB)" evidence="8">
    <location>
        <begin position="66"/>
        <end position="149"/>
    </location>
</feature>
<dbReference type="Pfam" id="PF14659">
    <property type="entry name" value="Phage_int_SAM_3"/>
    <property type="match status" value="1"/>
</dbReference>
<dbReference type="EMBL" id="CZPZ01000031">
    <property type="protein sequence ID" value="CUS37773.1"/>
    <property type="molecule type" value="Genomic_DNA"/>
</dbReference>
<evidence type="ECO:0000256" key="1">
    <source>
        <dbReference type="ARBA" id="ARBA00008857"/>
    </source>
</evidence>
<dbReference type="GO" id="GO:0015074">
    <property type="term" value="P:DNA integration"/>
    <property type="evidence" value="ECO:0007669"/>
    <property type="project" value="UniProtKB-KW"/>
</dbReference>
<dbReference type="InterPro" id="IPR050090">
    <property type="entry name" value="Tyrosine_recombinase_XerCD"/>
</dbReference>
<dbReference type="InterPro" id="IPR004107">
    <property type="entry name" value="Integrase_SAM-like_N"/>
</dbReference>
<reference evidence="10" key="1">
    <citation type="submission" date="2015-10" db="EMBL/GenBank/DDBJ databases">
        <authorList>
            <person name="Luecker S."/>
            <person name="Luecker S."/>
        </authorList>
    </citation>
    <scope>NUCLEOTIDE SEQUENCE [LARGE SCALE GENOMIC DNA]</scope>
</reference>
<dbReference type="InterPro" id="IPR010998">
    <property type="entry name" value="Integrase_recombinase_N"/>
</dbReference>
<keyword evidence="2" id="KW-0229">DNA integration</keyword>
<accession>A0A0S4LM46</accession>
<dbReference type="CDD" id="cd01189">
    <property type="entry name" value="INT_ICEBs1_C_like"/>
    <property type="match status" value="1"/>
</dbReference>
<evidence type="ECO:0000256" key="6">
    <source>
        <dbReference type="SAM" id="MobiDB-lite"/>
    </source>
</evidence>
<keyword evidence="3 5" id="KW-0238">DNA-binding</keyword>